<feature type="transmembrane region" description="Helical" evidence="1">
    <location>
        <begin position="6"/>
        <end position="24"/>
    </location>
</feature>
<dbReference type="EMBL" id="SRMQ01000004">
    <property type="protein sequence ID" value="TGJ76724.1"/>
    <property type="molecule type" value="Genomic_DNA"/>
</dbReference>
<organism evidence="2 3">
    <name type="scientific">Caproiciproducens galactitolivorans</name>
    <dbReference type="NCBI Taxonomy" id="642589"/>
    <lineage>
        <taxon>Bacteria</taxon>
        <taxon>Bacillati</taxon>
        <taxon>Bacillota</taxon>
        <taxon>Clostridia</taxon>
        <taxon>Eubacteriales</taxon>
        <taxon>Acutalibacteraceae</taxon>
        <taxon>Caproiciproducens</taxon>
    </lineage>
</organism>
<keyword evidence="1" id="KW-1133">Transmembrane helix</keyword>
<dbReference type="Proteomes" id="UP000297714">
    <property type="component" value="Unassembled WGS sequence"/>
</dbReference>
<name>A0A4Z0XZ56_9FIRM</name>
<dbReference type="GO" id="GO:0005886">
    <property type="term" value="C:plasma membrane"/>
    <property type="evidence" value="ECO:0007669"/>
    <property type="project" value="InterPro"/>
</dbReference>
<keyword evidence="1" id="KW-0812">Transmembrane</keyword>
<dbReference type="Pfam" id="PF09604">
    <property type="entry name" value="Potass_KdpF"/>
    <property type="match status" value="1"/>
</dbReference>
<accession>A0A4Z0XZ56</accession>
<proteinExistence type="predicted"/>
<evidence type="ECO:0000313" key="3">
    <source>
        <dbReference type="Proteomes" id="UP000297714"/>
    </source>
</evidence>
<comment type="caution">
    <text evidence="2">The sequence shown here is derived from an EMBL/GenBank/DDBJ whole genome shotgun (WGS) entry which is preliminary data.</text>
</comment>
<keyword evidence="1" id="KW-0472">Membrane</keyword>
<gene>
    <name evidence="2" type="ORF">CAGA_12670</name>
</gene>
<evidence type="ECO:0000313" key="2">
    <source>
        <dbReference type="EMBL" id="TGJ76724.1"/>
    </source>
</evidence>
<reference evidence="2 3" key="1">
    <citation type="submission" date="2019-04" db="EMBL/GenBank/DDBJ databases">
        <authorList>
            <person name="Poehlein A."/>
            <person name="Bengelsdorf F.R."/>
            <person name="Duerre P."/>
            <person name="Daniel R."/>
        </authorList>
    </citation>
    <scope>NUCLEOTIDE SEQUENCE [LARGE SCALE GENOMIC DNA]</scope>
    <source>
        <strain evidence="2 3">BS-1</strain>
    </source>
</reference>
<evidence type="ECO:0000256" key="1">
    <source>
        <dbReference type="SAM" id="Phobius"/>
    </source>
</evidence>
<sequence length="29" mass="3287">MNVVLVLTGIIGLALMVYLFYVLFRGEEL</sequence>
<keyword evidence="3" id="KW-1185">Reference proteome</keyword>
<dbReference type="InterPro" id="IPR011726">
    <property type="entry name" value="KdpF"/>
</dbReference>
<dbReference type="RefSeq" id="WP_135659034.1">
    <property type="nucleotide sequence ID" value="NZ_SRMQ01000004.1"/>
</dbReference>
<protein>
    <submittedName>
        <fullName evidence="2">F subunit of K+-transporting ATPase</fullName>
    </submittedName>
</protein>
<dbReference type="AlphaFoldDB" id="A0A4Z0XZ56"/>
<dbReference type="GO" id="GO:0008556">
    <property type="term" value="F:P-type potassium transmembrane transporter activity"/>
    <property type="evidence" value="ECO:0007669"/>
    <property type="project" value="InterPro"/>
</dbReference>